<dbReference type="InterPro" id="IPR020630">
    <property type="entry name" value="THF_DH/CycHdrlase_cat_dom"/>
</dbReference>
<keyword evidence="8 11" id="KW-0368">Histidine biosynthesis</keyword>
<dbReference type="Gene3D" id="3.40.50.720">
    <property type="entry name" value="NAD(P)-binding Rossmann-like Domain"/>
    <property type="match status" value="1"/>
</dbReference>
<keyword evidence="4 11" id="KW-0658">Purine biosynthesis</keyword>
<comment type="subunit">
    <text evidence="11">Homodimer.</text>
</comment>
<dbReference type="CDD" id="cd01080">
    <property type="entry name" value="NAD_bind_m-THF_DH_Cyclohyd"/>
    <property type="match status" value="1"/>
</dbReference>
<evidence type="ECO:0000256" key="5">
    <source>
        <dbReference type="ARBA" id="ARBA00022801"/>
    </source>
</evidence>
<dbReference type="InterPro" id="IPR000672">
    <property type="entry name" value="THF_DH/CycHdrlase"/>
</dbReference>
<keyword evidence="3 11" id="KW-0028">Amino-acid biosynthesis</keyword>
<evidence type="ECO:0000256" key="3">
    <source>
        <dbReference type="ARBA" id="ARBA00022605"/>
    </source>
</evidence>
<name>A0ABR5PP23_9LACO</name>
<dbReference type="PANTHER" id="PTHR48099:SF5">
    <property type="entry name" value="C-1-TETRAHYDROFOLATE SYNTHASE, CYTOPLASMIC"/>
    <property type="match status" value="1"/>
</dbReference>
<comment type="catalytic activity">
    <reaction evidence="11">
        <text>(6R)-5,10-methylene-5,6,7,8-tetrahydrofolate + NADP(+) = (6R)-5,10-methenyltetrahydrofolate + NADPH</text>
        <dbReference type="Rhea" id="RHEA:22812"/>
        <dbReference type="ChEBI" id="CHEBI:15636"/>
        <dbReference type="ChEBI" id="CHEBI:57455"/>
        <dbReference type="ChEBI" id="CHEBI:57783"/>
        <dbReference type="ChEBI" id="CHEBI:58349"/>
        <dbReference type="EC" id="1.5.1.5"/>
    </reaction>
</comment>
<dbReference type="Proteomes" id="UP000051735">
    <property type="component" value="Unassembled WGS sequence"/>
</dbReference>
<dbReference type="EC" id="3.5.4.9" evidence="11"/>
<gene>
    <name evidence="11" type="primary">folD</name>
    <name evidence="14" type="ORF">FC44_GL000409</name>
</gene>
<protein>
    <recommendedName>
        <fullName evidence="11">Bifunctional protein FolD</fullName>
    </recommendedName>
    <domain>
        <recommendedName>
            <fullName evidence="11">Methylenetetrahydrofolate dehydrogenase</fullName>
            <ecNumber evidence="11">1.5.1.5</ecNumber>
        </recommendedName>
    </domain>
    <domain>
        <recommendedName>
            <fullName evidence="11">Methenyltetrahydrofolate cyclohydrolase</fullName>
            <ecNumber evidence="11">3.5.4.9</ecNumber>
        </recommendedName>
    </domain>
</protein>
<evidence type="ECO:0000256" key="8">
    <source>
        <dbReference type="ARBA" id="ARBA00023102"/>
    </source>
</evidence>
<dbReference type="EMBL" id="AZGN01000052">
    <property type="protein sequence ID" value="KRM31712.1"/>
    <property type="molecule type" value="Genomic_DNA"/>
</dbReference>
<dbReference type="Pfam" id="PF02882">
    <property type="entry name" value="THF_DHG_CYH_C"/>
    <property type="match status" value="1"/>
</dbReference>
<accession>A0ABR5PP23</accession>
<reference evidence="14 15" key="1">
    <citation type="journal article" date="2015" name="Genome Announc.">
        <title>Expanding the biotechnology potential of lactobacilli through comparative genomics of 213 strains and associated genera.</title>
        <authorList>
            <person name="Sun Z."/>
            <person name="Harris H.M."/>
            <person name="McCann A."/>
            <person name="Guo C."/>
            <person name="Argimon S."/>
            <person name="Zhang W."/>
            <person name="Yang X."/>
            <person name="Jeffery I.B."/>
            <person name="Cooney J.C."/>
            <person name="Kagawa T.F."/>
            <person name="Liu W."/>
            <person name="Song Y."/>
            <person name="Salvetti E."/>
            <person name="Wrobel A."/>
            <person name="Rasinkangas P."/>
            <person name="Parkhill J."/>
            <person name="Rea M.C."/>
            <person name="O'Sullivan O."/>
            <person name="Ritari J."/>
            <person name="Douillard F.P."/>
            <person name="Paul Ross R."/>
            <person name="Yang R."/>
            <person name="Briner A.E."/>
            <person name="Felis G.E."/>
            <person name="de Vos W.M."/>
            <person name="Barrangou R."/>
            <person name="Klaenhammer T.R."/>
            <person name="Caufield P.W."/>
            <person name="Cui Y."/>
            <person name="Zhang H."/>
            <person name="O'Toole P.W."/>
        </authorList>
    </citation>
    <scope>NUCLEOTIDE SEQUENCE [LARGE SCALE GENOMIC DNA]</scope>
    <source>
        <strain evidence="14 15">DSM 6629</strain>
    </source>
</reference>
<organism evidence="14 15">
    <name type="scientific">Lactobacillus intestinalis DSM 6629</name>
    <dbReference type="NCBI Taxonomy" id="1423761"/>
    <lineage>
        <taxon>Bacteria</taxon>
        <taxon>Bacillati</taxon>
        <taxon>Bacillota</taxon>
        <taxon>Bacilli</taxon>
        <taxon>Lactobacillales</taxon>
        <taxon>Lactobacillaceae</taxon>
        <taxon>Lactobacillus</taxon>
    </lineage>
</organism>
<feature type="domain" description="Tetrahydrofolate dehydrogenase/cyclohydrolase NAD(P)-binding" evidence="13">
    <location>
        <begin position="156"/>
        <end position="297"/>
    </location>
</feature>
<dbReference type="HAMAP" id="MF_01576">
    <property type="entry name" value="THF_DHG_CYH"/>
    <property type="match status" value="1"/>
</dbReference>
<evidence type="ECO:0000256" key="1">
    <source>
        <dbReference type="ARBA" id="ARBA00004777"/>
    </source>
</evidence>
<keyword evidence="2 11" id="KW-0554">One-carbon metabolism</keyword>
<keyword evidence="7 11" id="KW-0560">Oxidoreductase</keyword>
<evidence type="ECO:0000256" key="10">
    <source>
        <dbReference type="ARBA" id="ARBA00023268"/>
    </source>
</evidence>
<evidence type="ECO:0000256" key="6">
    <source>
        <dbReference type="ARBA" id="ARBA00022857"/>
    </source>
</evidence>
<evidence type="ECO:0000313" key="14">
    <source>
        <dbReference type="EMBL" id="KRM31712.1"/>
    </source>
</evidence>
<evidence type="ECO:0000256" key="9">
    <source>
        <dbReference type="ARBA" id="ARBA00023167"/>
    </source>
</evidence>
<dbReference type="PRINTS" id="PR00085">
    <property type="entry name" value="THFDHDRGNASE"/>
</dbReference>
<dbReference type="SUPFAM" id="SSF53223">
    <property type="entry name" value="Aminoacid dehydrogenase-like, N-terminal domain"/>
    <property type="match status" value="1"/>
</dbReference>
<keyword evidence="5 11" id="KW-0378">Hydrolase</keyword>
<evidence type="ECO:0000259" key="12">
    <source>
        <dbReference type="Pfam" id="PF00763"/>
    </source>
</evidence>
<sequence length="299" mass="32997">MLLIGNTFFDERGALLMTNIIDGRKIAKELNAKTKERVEKLKSVGIIPGIVVILIGDNPASVIYTRNKHRTAEKLGMKSILRKFPKDVSQAEVLQAIHHYNDDPTIHAILIQLPLPKHLNQTELIEAIAPEKDVDGFNSKNVGKLYNNENGHYPVSCTSRGIMTLLHSYLDKIEGKNVTIIGRSILVSRPLQSLLINENATVTMVSLHTDNIDYYTKHADILVVAAGKPNLIKKDQVKPGATVIDVGINRMANHHLVGDVDFDDVKEVAENITPVPGGVGPMTIATLMQQTVDLAEWNK</sequence>
<dbReference type="Pfam" id="PF00763">
    <property type="entry name" value="THF_DHG_CYH"/>
    <property type="match status" value="1"/>
</dbReference>
<evidence type="ECO:0000256" key="4">
    <source>
        <dbReference type="ARBA" id="ARBA00022755"/>
    </source>
</evidence>
<evidence type="ECO:0000313" key="15">
    <source>
        <dbReference type="Proteomes" id="UP000051735"/>
    </source>
</evidence>
<dbReference type="InterPro" id="IPR020867">
    <property type="entry name" value="THF_DH/CycHdrlase_CS"/>
</dbReference>
<feature type="binding site" evidence="11">
    <location>
        <begin position="182"/>
        <end position="184"/>
    </location>
    <ligand>
        <name>NADP(+)</name>
        <dbReference type="ChEBI" id="CHEBI:58349"/>
    </ligand>
</feature>
<comment type="caution">
    <text evidence="14">The sequence shown here is derived from an EMBL/GenBank/DDBJ whole genome shotgun (WGS) entry which is preliminary data.</text>
</comment>
<keyword evidence="6 11" id="KW-0521">NADP</keyword>
<dbReference type="InterPro" id="IPR046346">
    <property type="entry name" value="Aminoacid_DH-like_N_sf"/>
</dbReference>
<dbReference type="PANTHER" id="PTHR48099">
    <property type="entry name" value="C-1-TETRAHYDROFOLATE SYNTHASE, CYTOPLASMIC-RELATED"/>
    <property type="match status" value="1"/>
</dbReference>
<dbReference type="EC" id="1.5.1.5" evidence="11"/>
<comment type="caution">
    <text evidence="11">Lacks conserved residue(s) required for the propagation of feature annotation.</text>
</comment>
<dbReference type="InterPro" id="IPR036291">
    <property type="entry name" value="NAD(P)-bd_dom_sf"/>
</dbReference>
<dbReference type="InterPro" id="IPR020631">
    <property type="entry name" value="THF_DH/CycHdrlase_NAD-bd_dom"/>
</dbReference>
<comment type="catalytic activity">
    <reaction evidence="11">
        <text>(6R)-5,10-methenyltetrahydrofolate + H2O = (6R)-10-formyltetrahydrofolate + H(+)</text>
        <dbReference type="Rhea" id="RHEA:23700"/>
        <dbReference type="ChEBI" id="CHEBI:15377"/>
        <dbReference type="ChEBI" id="CHEBI:15378"/>
        <dbReference type="ChEBI" id="CHEBI:57455"/>
        <dbReference type="ChEBI" id="CHEBI:195366"/>
        <dbReference type="EC" id="3.5.4.9"/>
    </reaction>
</comment>
<dbReference type="Gene3D" id="3.40.50.10860">
    <property type="entry name" value="Leucine Dehydrogenase, chain A, domain 1"/>
    <property type="match status" value="1"/>
</dbReference>
<keyword evidence="15" id="KW-1185">Reference proteome</keyword>
<evidence type="ECO:0000256" key="7">
    <source>
        <dbReference type="ARBA" id="ARBA00023002"/>
    </source>
</evidence>
<dbReference type="PROSITE" id="PS00766">
    <property type="entry name" value="THF_DHG_CYH_1"/>
    <property type="match status" value="1"/>
</dbReference>
<keyword evidence="9 11" id="KW-0486">Methionine biosynthesis</keyword>
<comment type="similarity">
    <text evidence="11">Belongs to the tetrahydrofolate dehydrogenase/cyclohydrolase family.</text>
</comment>
<comment type="pathway">
    <text evidence="1 11">One-carbon metabolism; tetrahydrofolate interconversion.</text>
</comment>
<keyword evidence="10 11" id="KW-0511">Multifunctional enzyme</keyword>
<evidence type="ECO:0000256" key="11">
    <source>
        <dbReference type="HAMAP-Rule" id="MF_01576"/>
    </source>
</evidence>
<feature type="binding site" evidence="11">
    <location>
        <position position="248"/>
    </location>
    <ligand>
        <name>NADP(+)</name>
        <dbReference type="ChEBI" id="CHEBI:58349"/>
    </ligand>
</feature>
<proteinExistence type="inferred from homology"/>
<evidence type="ECO:0000259" key="13">
    <source>
        <dbReference type="Pfam" id="PF02882"/>
    </source>
</evidence>
<dbReference type="PROSITE" id="PS00767">
    <property type="entry name" value="THF_DHG_CYH_2"/>
    <property type="match status" value="1"/>
</dbReference>
<feature type="domain" description="Tetrahydrofolate dehydrogenase/cyclohydrolase catalytic" evidence="12">
    <location>
        <begin position="21"/>
        <end position="135"/>
    </location>
</feature>
<dbReference type="SUPFAM" id="SSF51735">
    <property type="entry name" value="NAD(P)-binding Rossmann-fold domains"/>
    <property type="match status" value="1"/>
</dbReference>
<comment type="function">
    <text evidence="11">Catalyzes the oxidation of 5,10-methylenetetrahydrofolate to 5,10-methenyltetrahydrofolate and then the hydrolysis of 5,10-methenyltetrahydrofolate to 10-formyltetrahydrofolate.</text>
</comment>
<evidence type="ECO:0000256" key="2">
    <source>
        <dbReference type="ARBA" id="ARBA00022563"/>
    </source>
</evidence>